<gene>
    <name evidence="2" type="ORF">CXB51_002700</name>
</gene>
<dbReference type="EMBL" id="JAHUZN010000002">
    <property type="protein sequence ID" value="KAG8500568.1"/>
    <property type="molecule type" value="Genomic_DNA"/>
</dbReference>
<accession>A0A8J5Z185</accession>
<protein>
    <recommendedName>
        <fullName evidence="1">DUF7745 domain-containing protein</fullName>
    </recommendedName>
</protein>
<feature type="domain" description="DUF7745" evidence="1">
    <location>
        <begin position="32"/>
        <end position="195"/>
    </location>
</feature>
<dbReference type="PANTHER" id="PTHR48200:SF1">
    <property type="entry name" value="AMINOTRANSFERASE-LIKE PLANT MOBILE DOMAIN-CONTAINING PROTEIN"/>
    <property type="match status" value="1"/>
</dbReference>
<evidence type="ECO:0000313" key="2">
    <source>
        <dbReference type="EMBL" id="KAG8500568.1"/>
    </source>
</evidence>
<dbReference type="PANTHER" id="PTHR48200">
    <property type="entry name" value="PROTEIN, PUTATIVE-RELATED"/>
    <property type="match status" value="1"/>
</dbReference>
<proteinExistence type="predicted"/>
<dbReference type="Proteomes" id="UP000701853">
    <property type="component" value="Chromosome 2"/>
</dbReference>
<organism evidence="2 3">
    <name type="scientific">Gossypium anomalum</name>
    <dbReference type="NCBI Taxonomy" id="47600"/>
    <lineage>
        <taxon>Eukaryota</taxon>
        <taxon>Viridiplantae</taxon>
        <taxon>Streptophyta</taxon>
        <taxon>Embryophyta</taxon>
        <taxon>Tracheophyta</taxon>
        <taxon>Spermatophyta</taxon>
        <taxon>Magnoliopsida</taxon>
        <taxon>eudicotyledons</taxon>
        <taxon>Gunneridae</taxon>
        <taxon>Pentapetalae</taxon>
        <taxon>rosids</taxon>
        <taxon>malvids</taxon>
        <taxon>Malvales</taxon>
        <taxon>Malvaceae</taxon>
        <taxon>Malvoideae</taxon>
        <taxon>Gossypium</taxon>
    </lineage>
</organism>
<evidence type="ECO:0000313" key="3">
    <source>
        <dbReference type="Proteomes" id="UP000701853"/>
    </source>
</evidence>
<dbReference type="OrthoDB" id="10368636at2759"/>
<reference evidence="2 3" key="1">
    <citation type="journal article" date="2021" name="bioRxiv">
        <title>The Gossypium anomalum genome as a resource for cotton improvement and evolutionary analysis of hybrid incompatibility.</title>
        <authorList>
            <person name="Grover C.E."/>
            <person name="Yuan D."/>
            <person name="Arick M.A."/>
            <person name="Miller E.R."/>
            <person name="Hu G."/>
            <person name="Peterson D.G."/>
            <person name="Wendel J.F."/>
            <person name="Udall J.A."/>
        </authorList>
    </citation>
    <scope>NUCLEOTIDE SEQUENCE [LARGE SCALE GENOMIC DNA]</scope>
    <source>
        <strain evidence="2">JFW-Udall</strain>
        <tissue evidence="2">Leaf</tissue>
    </source>
</reference>
<sequence>MVEPGRMAQACVLPMVSFRDLIVVHPDIKRKLHVLSLIIYDLVIFSKALRHIDEAVVDLFDRLDKRVTPILGVLTETFRSLSAFRRAGEGRFDGCVQLFLVWLHGLFWKVDKVSYRVFSEDYSLLKEVAAMPMRDDISEERWMAILQNLQEEDVEWRAPWMVPDEILYQCGSFDWVPLPEIWGAVGYAHLLTRQMKRLVVGSMTTPEYKGWLNKRINDNIPGPSLKGVRSTEEYLQLIPSKLEIIKHDFEKRNSE</sequence>
<evidence type="ECO:0000259" key="1">
    <source>
        <dbReference type="Pfam" id="PF24924"/>
    </source>
</evidence>
<name>A0A8J5Z185_9ROSI</name>
<keyword evidence="3" id="KW-1185">Reference proteome</keyword>
<dbReference type="AlphaFoldDB" id="A0A8J5Z185"/>
<dbReference type="InterPro" id="IPR056647">
    <property type="entry name" value="DUF7745"/>
</dbReference>
<dbReference type="Pfam" id="PF24924">
    <property type="entry name" value="DUF7745"/>
    <property type="match status" value="1"/>
</dbReference>
<comment type="caution">
    <text evidence="2">The sequence shown here is derived from an EMBL/GenBank/DDBJ whole genome shotgun (WGS) entry which is preliminary data.</text>
</comment>